<evidence type="ECO:0000256" key="7">
    <source>
        <dbReference type="SAM" id="Phobius"/>
    </source>
</evidence>
<dbReference type="InterPro" id="IPR001915">
    <property type="entry name" value="Peptidase_M48"/>
</dbReference>
<feature type="transmembrane region" description="Helical" evidence="7">
    <location>
        <begin position="105"/>
        <end position="126"/>
    </location>
</feature>
<protein>
    <submittedName>
        <fullName evidence="10">M48 family metallopeptidase</fullName>
    </submittedName>
</protein>
<keyword evidence="11" id="KW-1185">Reference proteome</keyword>
<accession>A0ABV6GLN6</accession>
<evidence type="ECO:0000256" key="5">
    <source>
        <dbReference type="ARBA" id="ARBA00023049"/>
    </source>
</evidence>
<evidence type="ECO:0000256" key="3">
    <source>
        <dbReference type="ARBA" id="ARBA00022801"/>
    </source>
</evidence>
<proteinExistence type="inferred from homology"/>
<keyword evidence="2" id="KW-0479">Metal-binding</keyword>
<dbReference type="EMBL" id="JBHLVO010000039">
    <property type="protein sequence ID" value="MFC0274579.1"/>
    <property type="molecule type" value="Genomic_DNA"/>
</dbReference>
<dbReference type="InterPro" id="IPR027057">
    <property type="entry name" value="CAXX_Prtase_1"/>
</dbReference>
<dbReference type="Proteomes" id="UP001589854">
    <property type="component" value="Unassembled WGS sequence"/>
</dbReference>
<evidence type="ECO:0000256" key="1">
    <source>
        <dbReference type="ARBA" id="ARBA00022670"/>
    </source>
</evidence>
<keyword evidence="5 6" id="KW-0482">Metalloprotease</keyword>
<feature type="domain" description="Peptidase M48" evidence="8">
    <location>
        <begin position="207"/>
        <end position="413"/>
    </location>
</feature>
<evidence type="ECO:0000259" key="9">
    <source>
        <dbReference type="Pfam" id="PF16491"/>
    </source>
</evidence>
<dbReference type="Gene3D" id="3.30.2010.10">
    <property type="entry name" value="Metalloproteases ('zincins'), catalytic domain"/>
    <property type="match status" value="1"/>
</dbReference>
<evidence type="ECO:0000256" key="4">
    <source>
        <dbReference type="ARBA" id="ARBA00022833"/>
    </source>
</evidence>
<comment type="caution">
    <text evidence="10">The sequence shown here is derived from an EMBL/GenBank/DDBJ whole genome shotgun (WGS) entry which is preliminary data.</text>
</comment>
<evidence type="ECO:0000313" key="10">
    <source>
        <dbReference type="EMBL" id="MFC0274579.1"/>
    </source>
</evidence>
<evidence type="ECO:0000256" key="2">
    <source>
        <dbReference type="ARBA" id="ARBA00022723"/>
    </source>
</evidence>
<organism evidence="10 11">
    <name type="scientific">Metabacillus herbersteinensis</name>
    <dbReference type="NCBI Taxonomy" id="283816"/>
    <lineage>
        <taxon>Bacteria</taxon>
        <taxon>Bacillati</taxon>
        <taxon>Bacillota</taxon>
        <taxon>Bacilli</taxon>
        <taxon>Bacillales</taxon>
        <taxon>Bacillaceae</taxon>
        <taxon>Metabacillus</taxon>
    </lineage>
</organism>
<keyword evidence="1 6" id="KW-0645">Protease</keyword>
<keyword evidence="4 6" id="KW-0862">Zinc</keyword>
<evidence type="ECO:0000313" key="11">
    <source>
        <dbReference type="Proteomes" id="UP001589854"/>
    </source>
</evidence>
<evidence type="ECO:0000256" key="6">
    <source>
        <dbReference type="RuleBase" id="RU003983"/>
    </source>
</evidence>
<dbReference type="Pfam" id="PF01435">
    <property type="entry name" value="Peptidase_M48"/>
    <property type="match status" value="1"/>
</dbReference>
<gene>
    <name evidence="10" type="ORF">ACFFIX_24940</name>
</gene>
<name>A0ABV6GLN6_9BACI</name>
<keyword evidence="7" id="KW-0472">Membrane</keyword>
<keyword evidence="7" id="KW-0812">Transmembrane</keyword>
<dbReference type="CDD" id="cd07343">
    <property type="entry name" value="M48A_Zmpste24p_like"/>
    <property type="match status" value="1"/>
</dbReference>
<feature type="transmembrane region" description="Helical" evidence="7">
    <location>
        <begin position="325"/>
        <end position="344"/>
    </location>
</feature>
<feature type="domain" description="CAAX prenyl protease 1 N-terminal" evidence="9">
    <location>
        <begin position="49"/>
        <end position="203"/>
    </location>
</feature>
<reference evidence="10 11" key="1">
    <citation type="submission" date="2024-09" db="EMBL/GenBank/DDBJ databases">
        <authorList>
            <person name="Sun Q."/>
            <person name="Mori K."/>
        </authorList>
    </citation>
    <scope>NUCLEOTIDE SEQUENCE [LARGE SCALE GENOMIC DNA]</scope>
    <source>
        <strain evidence="10 11">CCM 7228</strain>
    </source>
</reference>
<dbReference type="PANTHER" id="PTHR10120">
    <property type="entry name" value="CAAX PRENYL PROTEASE 1"/>
    <property type="match status" value="1"/>
</dbReference>
<evidence type="ECO:0000259" key="8">
    <source>
        <dbReference type="Pfam" id="PF01435"/>
    </source>
</evidence>
<feature type="transmembrane region" description="Helical" evidence="7">
    <location>
        <begin position="7"/>
        <end position="25"/>
    </location>
</feature>
<dbReference type="InterPro" id="IPR032456">
    <property type="entry name" value="Peptidase_M48_N"/>
</dbReference>
<feature type="transmembrane region" description="Helical" evidence="7">
    <location>
        <begin position="175"/>
        <end position="198"/>
    </location>
</feature>
<dbReference type="RefSeq" id="WP_378938970.1">
    <property type="nucleotide sequence ID" value="NZ_JBHLVO010000039.1"/>
</dbReference>
<feature type="transmembrane region" description="Helical" evidence="7">
    <location>
        <begin position="287"/>
        <end position="304"/>
    </location>
</feature>
<comment type="cofactor">
    <cofactor evidence="6">
        <name>Zn(2+)</name>
        <dbReference type="ChEBI" id="CHEBI:29105"/>
    </cofactor>
    <text evidence="6">Binds 1 zinc ion per subunit.</text>
</comment>
<keyword evidence="3 6" id="KW-0378">Hydrolase</keyword>
<feature type="transmembrane region" description="Helical" evidence="7">
    <location>
        <begin position="63"/>
        <end position="84"/>
    </location>
</feature>
<comment type="similarity">
    <text evidence="6">Belongs to the peptidase M48 family.</text>
</comment>
<dbReference type="Pfam" id="PF16491">
    <property type="entry name" value="Peptidase_M48_N"/>
    <property type="match status" value="1"/>
</dbReference>
<sequence>MRKWLTASVLVYFLYGLFMYWYLFVMSGSGVPESYAGSSADPQTFMTGRELILSEDYSKIKNFLYFVTVPFEWFIFFIILLTGLSYKMQSWSNATSKFSAVKTSVYLFWLSLLVTVVALPVEWLGYKISVSYHITTQAFPSWMKDQVIDFWVNYLMMILIVVVLLWLIRKYEKKWWLYAWFLSIPFSFFLMFVQPVLIDPLYNDFYPLKNQQLEEKILALADEANIPAKHVYEVNMSEKTNALNAYVTGVGSNSRIVLWDTTLNRLSDNEILFIMAHEMGHYVMKHIYVGVAGYLLLSLGGLYLTHRLMKLIIGRWGTLLKIKSIKDLTALPLFLMLIGILTFASSPLTNTVSRYQEKSADMYAIEMTGDHEAAVTTFQELAKAGLSQVNPPTLVKIFRYGHPTLFERINYLEDGHESKE</sequence>
<keyword evidence="7" id="KW-1133">Transmembrane helix</keyword>
<feature type="transmembrane region" description="Helical" evidence="7">
    <location>
        <begin position="150"/>
        <end position="168"/>
    </location>
</feature>